<dbReference type="EMBL" id="CP016793">
    <property type="protein sequence ID" value="ANZ39756.1"/>
    <property type="molecule type" value="Genomic_DNA"/>
</dbReference>
<dbReference type="PANTHER" id="PTHR12993:SF11">
    <property type="entry name" value="N-ACETYLGLUCOSAMINYL-PHOSPHATIDYLINOSITOL DE-N-ACETYLASE"/>
    <property type="match status" value="1"/>
</dbReference>
<evidence type="ECO:0000313" key="3">
    <source>
        <dbReference type="Proteomes" id="UP000093053"/>
    </source>
</evidence>
<dbReference type="STRING" id="1586287.BBK82_30655"/>
<accession>A0A1B2HPV3</accession>
<dbReference type="InterPro" id="IPR003737">
    <property type="entry name" value="GlcNAc_PI_deacetylase-related"/>
</dbReference>
<sequence length="224" mass="23942">MRALVIAAHPDDEVLGAGATIAALTASGADVRVLILAEGVSLRHRGVTLEKARSICREASEILGVSDVHFGGLAVDGALPGDGPQHVVVDLVGQAVRAFSPTVVYSHHPGDIHTDHRLIAHSVVYVTRLLGRGSVEQVLHFEVPSSTEQQTGLVAPFEPNVFHNVTGFVELKCQALERYWYEVFEAPHPRSTHGVRTLAAYRGMQAGVAAAEAFVLGRHLVSLT</sequence>
<reference evidence="2 3" key="1">
    <citation type="submission" date="2016-07" db="EMBL/GenBank/DDBJ databases">
        <title>Complete genome sequence of the Lentzea guizhouensis DHS C013.</title>
        <authorList>
            <person name="Cao C."/>
        </authorList>
    </citation>
    <scope>NUCLEOTIDE SEQUENCE [LARGE SCALE GENOMIC DNA]</scope>
    <source>
        <strain evidence="2 3">DHS C013</strain>
    </source>
</reference>
<dbReference type="PANTHER" id="PTHR12993">
    <property type="entry name" value="N-ACETYLGLUCOSAMINYL-PHOSPHATIDYLINOSITOL DE-N-ACETYLASE-RELATED"/>
    <property type="match status" value="1"/>
</dbReference>
<dbReference type="SUPFAM" id="SSF102588">
    <property type="entry name" value="LmbE-like"/>
    <property type="match status" value="1"/>
</dbReference>
<protein>
    <submittedName>
        <fullName evidence="2">LmbE family protein</fullName>
    </submittedName>
</protein>
<evidence type="ECO:0000313" key="2">
    <source>
        <dbReference type="EMBL" id="ANZ39756.1"/>
    </source>
</evidence>
<gene>
    <name evidence="2" type="ORF">BBK82_30655</name>
</gene>
<keyword evidence="1" id="KW-0862">Zinc</keyword>
<dbReference type="AlphaFoldDB" id="A0A1B2HPV3"/>
<dbReference type="RefSeq" id="WP_065918097.1">
    <property type="nucleotide sequence ID" value="NZ_CP016793.1"/>
</dbReference>
<proteinExistence type="predicted"/>
<dbReference type="KEGG" id="led:BBK82_30655"/>
<dbReference type="GO" id="GO:0016137">
    <property type="term" value="P:glycoside metabolic process"/>
    <property type="evidence" value="ECO:0007669"/>
    <property type="project" value="UniProtKB-ARBA"/>
</dbReference>
<keyword evidence="3" id="KW-1185">Reference proteome</keyword>
<organism evidence="2 3">
    <name type="scientific">Lentzea guizhouensis</name>
    <dbReference type="NCBI Taxonomy" id="1586287"/>
    <lineage>
        <taxon>Bacteria</taxon>
        <taxon>Bacillati</taxon>
        <taxon>Actinomycetota</taxon>
        <taxon>Actinomycetes</taxon>
        <taxon>Pseudonocardiales</taxon>
        <taxon>Pseudonocardiaceae</taxon>
        <taxon>Lentzea</taxon>
    </lineage>
</organism>
<dbReference type="InterPro" id="IPR024078">
    <property type="entry name" value="LmbE-like_dom_sf"/>
</dbReference>
<dbReference type="Pfam" id="PF02585">
    <property type="entry name" value="PIG-L"/>
    <property type="match status" value="1"/>
</dbReference>
<evidence type="ECO:0000256" key="1">
    <source>
        <dbReference type="ARBA" id="ARBA00022833"/>
    </source>
</evidence>
<name>A0A1B2HPV3_9PSEU</name>
<dbReference type="OrthoDB" id="116799at2"/>
<dbReference type="Proteomes" id="UP000093053">
    <property type="component" value="Chromosome"/>
</dbReference>
<dbReference type="GO" id="GO:0016811">
    <property type="term" value="F:hydrolase activity, acting on carbon-nitrogen (but not peptide) bonds, in linear amides"/>
    <property type="evidence" value="ECO:0007669"/>
    <property type="project" value="TreeGrafter"/>
</dbReference>
<dbReference type="Gene3D" id="3.40.50.10320">
    <property type="entry name" value="LmbE-like"/>
    <property type="match status" value="1"/>
</dbReference>